<dbReference type="Pfam" id="PF07963">
    <property type="entry name" value="N_methyl"/>
    <property type="match status" value="1"/>
</dbReference>
<sequence length="800" mass="85063">MVNHNNRLIRNGRGFSLIEVMIAVVVLSTGLLALAALQANLVRTAADSKARSRVAALVSSHMDAMRAGGYDGAQSMAATGCASGNDVCQAQTEGAVGGLTIAHEVNEVALNATAHYKTVRMVAQWTDAGGQARSLSMNTVLSPTALDASATLVDKDLSGDSSKQPIVRTTNPATPGMIPIAVSATDSTAATNPRPELLSKGNNSIVGTKFDVLTYTNETGGNVQIQRRVETTVVACTCQYGAGGTNLPEIYREAQWPAIWTGERYDIYKPDSSTLKPPGATALTGPASGVEQSPLCTECCRDHHDSDRTDVAKFDPERVLQQGEAVDSHYTRDKNGTLVLADAANKGTYEESCRMIRVDGLWRTAADMYSRYTALIPTGVASGKTAPATTGVPDATAADNYGGSPSKGISGFVKDYLAELMQTASSSVGADKLYDDYGLNNPAELAIQRPTGSTTDERYLHLRGLYVDHLEEKAKERIKTALLPTNCPGNKTECVLPYVPFTTVNLTELAYWKSQVLKSGSFIDDSSILKVETASSLTYNATEPYRGRTNALTNANNTDAAYATATITRSNSGVAVMQQGVDPDDDTVASELPDRQLFTVSASGSGSNGAKFTVNLAGLPQTSDNLTTNDPSVDWLVSSNTGSCGGTLSSKQDDDPNDYSCNNVTALDVAGSVIVSNYYREHDSTSTKSFTFTCSSSAGDVSVTGNLTYPQFDNYKVLSAVVGTTKATGVAGVPQSPSNDKKKTEKTQIDFTNIPANSTVWVDFAKEETIDATILSCTATRQNANKPWVFGNVTWNRPWE</sequence>
<gene>
    <name evidence="2" type="ORF">ACFPN1_05920</name>
</gene>
<name>A0ABW0SKJ6_9GAMM</name>
<keyword evidence="1" id="KW-1133">Transmembrane helix</keyword>
<keyword evidence="1" id="KW-0472">Membrane</keyword>
<evidence type="ECO:0000313" key="3">
    <source>
        <dbReference type="Proteomes" id="UP001596036"/>
    </source>
</evidence>
<organism evidence="2 3">
    <name type="scientific">Lysobacter yangpyeongensis</name>
    <dbReference type="NCBI Taxonomy" id="346182"/>
    <lineage>
        <taxon>Bacteria</taxon>
        <taxon>Pseudomonadati</taxon>
        <taxon>Pseudomonadota</taxon>
        <taxon>Gammaproteobacteria</taxon>
        <taxon>Lysobacterales</taxon>
        <taxon>Lysobacteraceae</taxon>
        <taxon>Lysobacter</taxon>
    </lineage>
</organism>
<evidence type="ECO:0000313" key="2">
    <source>
        <dbReference type="EMBL" id="MFC5569593.1"/>
    </source>
</evidence>
<evidence type="ECO:0000256" key="1">
    <source>
        <dbReference type="SAM" id="Phobius"/>
    </source>
</evidence>
<protein>
    <submittedName>
        <fullName evidence="2">Prepilin-type N-terminal cleavage/methylation domain-containing protein</fullName>
    </submittedName>
</protein>
<proteinExistence type="predicted"/>
<dbReference type="EMBL" id="JBHSNM010000001">
    <property type="protein sequence ID" value="MFC5569593.1"/>
    <property type="molecule type" value="Genomic_DNA"/>
</dbReference>
<dbReference type="RefSeq" id="WP_386753752.1">
    <property type="nucleotide sequence ID" value="NZ_JBHSNM010000001.1"/>
</dbReference>
<dbReference type="InterPro" id="IPR012902">
    <property type="entry name" value="N_methyl_site"/>
</dbReference>
<reference evidence="3" key="1">
    <citation type="journal article" date="2019" name="Int. J. Syst. Evol. Microbiol.">
        <title>The Global Catalogue of Microorganisms (GCM) 10K type strain sequencing project: providing services to taxonomists for standard genome sequencing and annotation.</title>
        <authorList>
            <consortium name="The Broad Institute Genomics Platform"/>
            <consortium name="The Broad Institute Genome Sequencing Center for Infectious Disease"/>
            <person name="Wu L."/>
            <person name="Ma J."/>
        </authorList>
    </citation>
    <scope>NUCLEOTIDE SEQUENCE [LARGE SCALE GENOMIC DNA]</scope>
    <source>
        <strain evidence="3">KACC 11407</strain>
    </source>
</reference>
<dbReference type="NCBIfam" id="TIGR02532">
    <property type="entry name" value="IV_pilin_GFxxxE"/>
    <property type="match status" value="1"/>
</dbReference>
<comment type="caution">
    <text evidence="2">The sequence shown here is derived from an EMBL/GenBank/DDBJ whole genome shotgun (WGS) entry which is preliminary data.</text>
</comment>
<keyword evidence="3" id="KW-1185">Reference proteome</keyword>
<feature type="transmembrane region" description="Helical" evidence="1">
    <location>
        <begin position="20"/>
        <end position="41"/>
    </location>
</feature>
<accession>A0ABW0SKJ6</accession>
<dbReference type="PROSITE" id="PS00409">
    <property type="entry name" value="PROKAR_NTER_METHYL"/>
    <property type="match status" value="1"/>
</dbReference>
<dbReference type="Proteomes" id="UP001596036">
    <property type="component" value="Unassembled WGS sequence"/>
</dbReference>
<keyword evidence="1" id="KW-0812">Transmembrane</keyword>